<dbReference type="RefSeq" id="WP_160607992.1">
    <property type="nucleotide sequence ID" value="NZ_WTYF01000004.1"/>
</dbReference>
<keyword evidence="2" id="KW-1185">Reference proteome</keyword>
<dbReference type="Proteomes" id="UP000444185">
    <property type="component" value="Unassembled WGS sequence"/>
</dbReference>
<dbReference type="AlphaFoldDB" id="A0A844Y061"/>
<dbReference type="EMBL" id="WTYF01000004">
    <property type="protein sequence ID" value="MXO51324.1"/>
    <property type="molecule type" value="Genomic_DNA"/>
</dbReference>
<gene>
    <name evidence="1" type="ORF">GRI42_08410</name>
</gene>
<accession>A0A844Y061</accession>
<reference evidence="1 2" key="1">
    <citation type="submission" date="2019-12" db="EMBL/GenBank/DDBJ databases">
        <title>Genomic-based taxomic classification of the family Erythrobacteraceae.</title>
        <authorList>
            <person name="Xu L."/>
        </authorList>
    </citation>
    <scope>NUCLEOTIDE SEQUENCE [LARGE SCALE GENOMIC DNA]</scope>
    <source>
        <strain evidence="1 2">DSM 16225</strain>
    </source>
</reference>
<evidence type="ECO:0000313" key="2">
    <source>
        <dbReference type="Proteomes" id="UP000444185"/>
    </source>
</evidence>
<comment type="caution">
    <text evidence="1">The sequence shown here is derived from an EMBL/GenBank/DDBJ whole genome shotgun (WGS) entry which is preliminary data.</text>
</comment>
<evidence type="ECO:0000313" key="1">
    <source>
        <dbReference type="EMBL" id="MXO51324.1"/>
    </source>
</evidence>
<organism evidence="1 2">
    <name type="scientific">Qipengyuania gaetbuli</name>
    <dbReference type="NCBI Taxonomy" id="266952"/>
    <lineage>
        <taxon>Bacteria</taxon>
        <taxon>Pseudomonadati</taxon>
        <taxon>Pseudomonadota</taxon>
        <taxon>Alphaproteobacteria</taxon>
        <taxon>Sphingomonadales</taxon>
        <taxon>Erythrobacteraceae</taxon>
        <taxon>Qipengyuania</taxon>
    </lineage>
</organism>
<sequence length="99" mass="11152">MNFWTAVFLIAVVCAVAEVFKARYRSEKGITRDFMGNETFGSPQVDEAAQRELEDLRERIKVLERIATDGNSLDTTETKRIAAEIEALRDKQAPTGSKE</sequence>
<proteinExistence type="predicted"/>
<name>A0A844Y061_9SPHN</name>
<protein>
    <submittedName>
        <fullName evidence="1">Uncharacterized protein</fullName>
    </submittedName>
</protein>
<dbReference type="OrthoDB" id="7579171at2"/>